<dbReference type="AlphaFoldDB" id="A0AB38F7Z9"/>
<protein>
    <submittedName>
        <fullName evidence="1">Uncharacterized protein conserved in bacteria</fullName>
    </submittedName>
</protein>
<sequence length="213" mass="24754">MYVQTQTIRSCSRTYDRVMLIHSPEELNFLRILRTNPCITTILDRAPQLGLSDWYLTAGAVFQTVWNHLDGRDPQSGINDYDLFYFDDSDIGYEAEDAVIRKAGTLFDDLDVRVEVRNEARVHLWYEDHFGVPATPFTDCKDAIDHFASTTCCYGIRRHTTGDDEIYAPHGFTDLFDMILRPNPVLAPREVYESKTARWQKEWPRLTVVPWPE</sequence>
<proteinExistence type="predicted"/>
<dbReference type="Pfam" id="PF06042">
    <property type="entry name" value="NTP_transf_6"/>
    <property type="match status" value="1"/>
</dbReference>
<organism evidence="1 2">
    <name type="scientific">Rhodococcus wratislaviensis</name>
    <name type="common">Tsukamurella wratislaviensis</name>
    <dbReference type="NCBI Taxonomy" id="44752"/>
    <lineage>
        <taxon>Bacteria</taxon>
        <taxon>Bacillati</taxon>
        <taxon>Actinomycetota</taxon>
        <taxon>Actinomycetes</taxon>
        <taxon>Mycobacteriales</taxon>
        <taxon>Nocardiaceae</taxon>
        <taxon>Rhodococcus</taxon>
    </lineage>
</organism>
<gene>
    <name evidence="1" type="ORF">NCTC13229_01044</name>
</gene>
<dbReference type="PANTHER" id="PTHR39166">
    <property type="entry name" value="BLL1166 PROTEIN"/>
    <property type="match status" value="1"/>
</dbReference>
<dbReference type="InterPro" id="IPR009267">
    <property type="entry name" value="NTP_transf_6"/>
</dbReference>
<name>A0AB38F7Z9_RHOWR</name>
<accession>A0AB38F7Z9</accession>
<evidence type="ECO:0000313" key="2">
    <source>
        <dbReference type="Proteomes" id="UP000251211"/>
    </source>
</evidence>
<reference evidence="1 2" key="1">
    <citation type="submission" date="2018-06" db="EMBL/GenBank/DDBJ databases">
        <authorList>
            <consortium name="Pathogen Informatics"/>
            <person name="Doyle S."/>
        </authorList>
    </citation>
    <scope>NUCLEOTIDE SEQUENCE [LARGE SCALE GENOMIC DNA]</scope>
    <source>
        <strain evidence="1 2">NCTC13229</strain>
    </source>
</reference>
<evidence type="ECO:0000313" key="1">
    <source>
        <dbReference type="EMBL" id="SPZ35901.1"/>
    </source>
</evidence>
<dbReference type="EMBL" id="UAUI01000001">
    <property type="protein sequence ID" value="SPZ35901.1"/>
    <property type="molecule type" value="Genomic_DNA"/>
</dbReference>
<dbReference type="PANTHER" id="PTHR39166:SF1">
    <property type="entry name" value="BLL1166 PROTEIN"/>
    <property type="match status" value="1"/>
</dbReference>
<dbReference type="Proteomes" id="UP000251211">
    <property type="component" value="Unassembled WGS sequence"/>
</dbReference>
<comment type="caution">
    <text evidence="1">The sequence shown here is derived from an EMBL/GenBank/DDBJ whole genome shotgun (WGS) entry which is preliminary data.</text>
</comment>